<name>A0ABT8EIC1_9BURK</name>
<proteinExistence type="predicted"/>
<dbReference type="InterPro" id="IPR050400">
    <property type="entry name" value="Bact_Cytoskel_RodZ"/>
</dbReference>
<feature type="transmembrane region" description="Helical" evidence="1">
    <location>
        <begin position="125"/>
        <end position="143"/>
    </location>
</feature>
<dbReference type="EMBL" id="JAJHNU010000001">
    <property type="protein sequence ID" value="MDN4121026.1"/>
    <property type="molecule type" value="Genomic_DNA"/>
</dbReference>
<dbReference type="Proteomes" id="UP001168613">
    <property type="component" value="Unassembled WGS sequence"/>
</dbReference>
<keyword evidence="1" id="KW-1133">Transmembrane helix</keyword>
<evidence type="ECO:0000313" key="3">
    <source>
        <dbReference type="Proteomes" id="UP001168613"/>
    </source>
</evidence>
<gene>
    <name evidence="2" type="ORF">LMS43_06975</name>
</gene>
<dbReference type="InterPro" id="IPR010982">
    <property type="entry name" value="Lambda_DNA-bd_dom_sf"/>
</dbReference>
<dbReference type="Gene3D" id="1.10.260.40">
    <property type="entry name" value="lambda repressor-like DNA-binding domains"/>
    <property type="match status" value="1"/>
</dbReference>
<comment type="caution">
    <text evidence="2">The sequence shown here is derived from an EMBL/GenBank/DDBJ whole genome shotgun (WGS) entry which is preliminary data.</text>
</comment>
<accession>A0ABT8EIC1</accession>
<sequence length="161" mass="17926">MSPKQPSVNPTLNAHETIGVGALLKALREAKGVSLSDASARIKFSVRQLESLETEQWDSLPDGLLLRGMVKNYARYLEADMDAVLLQLESQVSGVEAPRPVPKNLSSASTRGDTALYSERQSRSWGWWLIILLVLLVAGFYALDRGWIPESWLVFDWLKGL</sequence>
<evidence type="ECO:0000313" key="2">
    <source>
        <dbReference type="EMBL" id="MDN4121026.1"/>
    </source>
</evidence>
<keyword evidence="1" id="KW-0812">Transmembrane</keyword>
<reference evidence="2" key="1">
    <citation type="submission" date="2021-11" db="EMBL/GenBank/DDBJ databases">
        <title>Draft genome sequence of Alcaligenes endophyticus type strain CCUG 75668T.</title>
        <authorList>
            <person name="Salva-Serra F."/>
            <person name="Duran R.E."/>
            <person name="Seeger M."/>
            <person name="Moore E.R.B."/>
            <person name="Jaen-Luchoro D."/>
        </authorList>
    </citation>
    <scope>NUCLEOTIDE SEQUENCE</scope>
    <source>
        <strain evidence="2">CCUG 75668</strain>
    </source>
</reference>
<protein>
    <submittedName>
        <fullName evidence="2">Helix-turn-helix domain-containing protein</fullName>
    </submittedName>
</protein>
<keyword evidence="1" id="KW-0472">Membrane</keyword>
<organism evidence="2 3">
    <name type="scientific">Alcaligenes endophyticus</name>
    <dbReference type="NCBI Taxonomy" id="1929088"/>
    <lineage>
        <taxon>Bacteria</taxon>
        <taxon>Pseudomonadati</taxon>
        <taxon>Pseudomonadota</taxon>
        <taxon>Betaproteobacteria</taxon>
        <taxon>Burkholderiales</taxon>
        <taxon>Alcaligenaceae</taxon>
        <taxon>Alcaligenes</taxon>
    </lineage>
</organism>
<keyword evidence="3" id="KW-1185">Reference proteome</keyword>
<dbReference type="PANTHER" id="PTHR34475:SF1">
    <property type="entry name" value="CYTOSKELETON PROTEIN RODZ"/>
    <property type="match status" value="1"/>
</dbReference>
<evidence type="ECO:0000256" key="1">
    <source>
        <dbReference type="SAM" id="Phobius"/>
    </source>
</evidence>
<dbReference type="PANTHER" id="PTHR34475">
    <property type="match status" value="1"/>
</dbReference>
<dbReference type="RefSeq" id="WP_266124978.1">
    <property type="nucleotide sequence ID" value="NZ_JAJHNU010000001.1"/>
</dbReference>
<dbReference type="Pfam" id="PF13413">
    <property type="entry name" value="HTH_25"/>
    <property type="match status" value="1"/>
</dbReference>